<dbReference type="Proteomes" id="UP001140087">
    <property type="component" value="Unassembled WGS sequence"/>
</dbReference>
<protein>
    <submittedName>
        <fullName evidence="1">Component of NuA3 histone acetyltransferase complex</fullName>
    </submittedName>
</protein>
<organism evidence="1 2">
    <name type="scientific">Coemansia helicoidea</name>
    <dbReference type="NCBI Taxonomy" id="1286919"/>
    <lineage>
        <taxon>Eukaryota</taxon>
        <taxon>Fungi</taxon>
        <taxon>Fungi incertae sedis</taxon>
        <taxon>Zoopagomycota</taxon>
        <taxon>Kickxellomycotina</taxon>
        <taxon>Kickxellomycetes</taxon>
        <taxon>Kickxellales</taxon>
        <taxon>Kickxellaceae</taxon>
        <taxon>Coemansia</taxon>
    </lineage>
</organism>
<keyword evidence="2" id="KW-1185">Reference proteome</keyword>
<reference evidence="1" key="1">
    <citation type="submission" date="2022-07" db="EMBL/GenBank/DDBJ databases">
        <title>Phylogenomic reconstructions and comparative analyses of Kickxellomycotina fungi.</title>
        <authorList>
            <person name="Reynolds N.K."/>
            <person name="Stajich J.E."/>
            <person name="Barry K."/>
            <person name="Grigoriev I.V."/>
            <person name="Crous P."/>
            <person name="Smith M.E."/>
        </authorList>
    </citation>
    <scope>NUCLEOTIDE SEQUENCE</scope>
    <source>
        <strain evidence="1">BCRC 34780</strain>
    </source>
</reference>
<comment type="caution">
    <text evidence="1">The sequence shown here is derived from an EMBL/GenBank/DDBJ whole genome shotgun (WGS) entry which is preliminary data.</text>
</comment>
<dbReference type="EMBL" id="JANBUN010000807">
    <property type="protein sequence ID" value="KAJ2801240.1"/>
    <property type="molecule type" value="Genomic_DNA"/>
</dbReference>
<proteinExistence type="predicted"/>
<evidence type="ECO:0000313" key="2">
    <source>
        <dbReference type="Proteomes" id="UP001140087"/>
    </source>
</evidence>
<evidence type="ECO:0000313" key="1">
    <source>
        <dbReference type="EMBL" id="KAJ2801240.1"/>
    </source>
</evidence>
<gene>
    <name evidence="1" type="primary">NUA3_2</name>
    <name evidence="1" type="ORF">H4R21_002862</name>
</gene>
<sequence>MTAAQGAPTAKRARTDAAGGGEAAPLRLAAGYLDDAFTTRFHAAFTGASGDSAVDLEPAADGRGGEITAKPFPVGRLRGVFPAAFLRGLKAELEGMAWHERSNDLYWFHQTNDLVLEGQRHVKQLRDYMAGEEFVGFMERVTGVQLARGRLDMAAQRYKRGNHLLCHDDDVQQGEMTRRIAYIIYLVDDGWSAEDGGALGLFATDGDGYPTRVVARIVPEFNSMGFFLTGQASFHTVEEVTVADEAVERWSVTGWFYGPVAQQDAGCPAAAALAPLPRSLVLPPMDELGPADAEGDAREWARWIGADYLKPAVQSRIQDAFLEQSSVELRDFLQPAVAAAVQAELQATTWTTSHAPAHVRMHLEASPSDGTTLGELCRFLRSASFGRLLEQLTTLAVASASQQLRRFERGHYTLINDQALEPDGLDATLSLVAPNVDWDDAWGGATHYIADKDELLRIHPTANSLSLVLRDEGTLRFVKHVSCAAMAARQDIAMVFQEAD</sequence>
<accession>A0ACC1L556</accession>
<name>A0ACC1L556_9FUNG</name>